<reference evidence="1 2" key="1">
    <citation type="journal article" date="2022" name="Hortic Res">
        <title>A haplotype resolved chromosomal level avocado genome allows analysis of novel avocado genes.</title>
        <authorList>
            <person name="Nath O."/>
            <person name="Fletcher S.J."/>
            <person name="Hayward A."/>
            <person name="Shaw L.M."/>
            <person name="Masouleh A.K."/>
            <person name="Furtado A."/>
            <person name="Henry R.J."/>
            <person name="Mitter N."/>
        </authorList>
    </citation>
    <scope>NUCLEOTIDE SEQUENCE [LARGE SCALE GENOMIC DNA]</scope>
    <source>
        <strain evidence="2">cv. Hass</strain>
    </source>
</reference>
<organism evidence="1 2">
    <name type="scientific">Persea americana</name>
    <name type="common">Avocado</name>
    <dbReference type="NCBI Taxonomy" id="3435"/>
    <lineage>
        <taxon>Eukaryota</taxon>
        <taxon>Viridiplantae</taxon>
        <taxon>Streptophyta</taxon>
        <taxon>Embryophyta</taxon>
        <taxon>Tracheophyta</taxon>
        <taxon>Spermatophyta</taxon>
        <taxon>Magnoliopsida</taxon>
        <taxon>Magnoliidae</taxon>
        <taxon>Laurales</taxon>
        <taxon>Lauraceae</taxon>
        <taxon>Persea</taxon>
    </lineage>
</organism>
<keyword evidence="2" id="KW-1185">Reference proteome</keyword>
<accession>A0ACC2KDZ2</accession>
<dbReference type="EMBL" id="CM056817">
    <property type="protein sequence ID" value="KAJ8619324.1"/>
    <property type="molecule type" value="Genomic_DNA"/>
</dbReference>
<gene>
    <name evidence="1" type="ORF">MRB53_027853</name>
</gene>
<protein>
    <submittedName>
        <fullName evidence="1">Uncharacterized protein</fullName>
    </submittedName>
</protein>
<name>A0ACC2KDZ2_PERAE</name>
<evidence type="ECO:0000313" key="2">
    <source>
        <dbReference type="Proteomes" id="UP001234297"/>
    </source>
</evidence>
<proteinExistence type="predicted"/>
<dbReference type="Proteomes" id="UP001234297">
    <property type="component" value="Chromosome 9"/>
</dbReference>
<comment type="caution">
    <text evidence="1">The sequence shown here is derived from an EMBL/GenBank/DDBJ whole genome shotgun (WGS) entry which is preliminary data.</text>
</comment>
<sequence>MVVAILIATMAYQAGLNPPGGVWQDDYPPFLAPGDDKTKLDQWSVDNKDYIEDKRHVAGEAVMSSERPFKYLLFSIFNVIALLSSASIILLLVSGFSLKRKGLMWALMITMWISIGSMAGSYAVSSYYLTNYYAPIHANIKNVSLYVISICAVLALTGPLVTAHLVRLVIRLRKKFKARTGSENKDGLVIRLGKKFKTRASLENRDGGAFQMSVDPSTSSP</sequence>
<evidence type="ECO:0000313" key="1">
    <source>
        <dbReference type="EMBL" id="KAJ8619324.1"/>
    </source>
</evidence>